<proteinExistence type="predicted"/>
<protein>
    <submittedName>
        <fullName evidence="1">Uncharacterized protein</fullName>
    </submittedName>
</protein>
<dbReference type="AlphaFoldDB" id="A0A6A5WCN6"/>
<reference evidence="1" key="1">
    <citation type="journal article" date="2020" name="Stud. Mycol.">
        <title>101 Dothideomycetes genomes: a test case for predicting lifestyles and emergence of pathogens.</title>
        <authorList>
            <person name="Haridas S."/>
            <person name="Albert R."/>
            <person name="Binder M."/>
            <person name="Bloem J."/>
            <person name="Labutti K."/>
            <person name="Salamov A."/>
            <person name="Andreopoulos B."/>
            <person name="Baker S."/>
            <person name="Barry K."/>
            <person name="Bills G."/>
            <person name="Bluhm B."/>
            <person name="Cannon C."/>
            <person name="Castanera R."/>
            <person name="Culley D."/>
            <person name="Daum C."/>
            <person name="Ezra D."/>
            <person name="Gonzalez J."/>
            <person name="Henrissat B."/>
            <person name="Kuo A."/>
            <person name="Liang C."/>
            <person name="Lipzen A."/>
            <person name="Lutzoni F."/>
            <person name="Magnuson J."/>
            <person name="Mondo S."/>
            <person name="Nolan M."/>
            <person name="Ohm R."/>
            <person name="Pangilinan J."/>
            <person name="Park H.-J."/>
            <person name="Ramirez L."/>
            <person name="Alfaro M."/>
            <person name="Sun H."/>
            <person name="Tritt A."/>
            <person name="Yoshinaga Y."/>
            <person name="Zwiers L.-H."/>
            <person name="Turgeon B."/>
            <person name="Goodwin S."/>
            <person name="Spatafora J."/>
            <person name="Crous P."/>
            <person name="Grigoriev I."/>
        </authorList>
    </citation>
    <scope>NUCLEOTIDE SEQUENCE</scope>
    <source>
        <strain evidence="1">CBS 123094</strain>
    </source>
</reference>
<dbReference type="EMBL" id="ML977602">
    <property type="protein sequence ID" value="KAF1998684.1"/>
    <property type="molecule type" value="Genomic_DNA"/>
</dbReference>
<organism evidence="1 2">
    <name type="scientific">Amniculicola lignicola CBS 123094</name>
    <dbReference type="NCBI Taxonomy" id="1392246"/>
    <lineage>
        <taxon>Eukaryota</taxon>
        <taxon>Fungi</taxon>
        <taxon>Dikarya</taxon>
        <taxon>Ascomycota</taxon>
        <taxon>Pezizomycotina</taxon>
        <taxon>Dothideomycetes</taxon>
        <taxon>Pleosporomycetidae</taxon>
        <taxon>Pleosporales</taxon>
        <taxon>Amniculicolaceae</taxon>
        <taxon>Amniculicola</taxon>
    </lineage>
</organism>
<keyword evidence="2" id="KW-1185">Reference proteome</keyword>
<gene>
    <name evidence="1" type="ORF">P154DRAFT_577791</name>
</gene>
<dbReference type="Proteomes" id="UP000799779">
    <property type="component" value="Unassembled WGS sequence"/>
</dbReference>
<evidence type="ECO:0000313" key="2">
    <source>
        <dbReference type="Proteomes" id="UP000799779"/>
    </source>
</evidence>
<accession>A0A6A5WCN6</accession>
<evidence type="ECO:0000313" key="1">
    <source>
        <dbReference type="EMBL" id="KAF1998684.1"/>
    </source>
</evidence>
<sequence>MHYIKTAAVAVALASVSSINPCPAPPAIFGLAMEFLAVGSGCVIEYVCKKKNLKCDGDAKRDVELDTPVYSRMMARQLNLPPGVPQYNVDMCKQSLAGLNIGVSEEDDNTFTLTGVPSTCMVLATLFTDSGHPIPCGSDCLQYVNLSDADAAQLKGTLKQLDG</sequence>
<dbReference type="OrthoDB" id="3773156at2759"/>
<name>A0A6A5WCN6_9PLEO</name>